<evidence type="ECO:0000313" key="9">
    <source>
        <dbReference type="EMBL" id="KAI7751828.1"/>
    </source>
</evidence>
<reference evidence="9" key="1">
    <citation type="submission" date="2022-06" db="EMBL/GenBank/DDBJ databases">
        <title>Uncovering the hologenomic basis of an extraordinary plant invasion.</title>
        <authorList>
            <person name="Bieker V.C."/>
            <person name="Martin M.D."/>
            <person name="Gilbert T."/>
            <person name="Hodgins K."/>
            <person name="Battlay P."/>
            <person name="Petersen B."/>
            <person name="Wilson J."/>
        </authorList>
    </citation>
    <scope>NUCLEOTIDE SEQUENCE</scope>
    <source>
        <strain evidence="9">AA19_3_7</strain>
        <tissue evidence="9">Leaf</tissue>
    </source>
</reference>
<evidence type="ECO:0000256" key="1">
    <source>
        <dbReference type="ARBA" id="ARBA00004370"/>
    </source>
</evidence>
<feature type="domain" description="Amino acid transporter transmembrane" evidence="8">
    <location>
        <begin position="2"/>
        <end position="79"/>
    </location>
</feature>
<feature type="transmembrane region" description="Helical" evidence="7">
    <location>
        <begin position="7"/>
        <end position="27"/>
    </location>
</feature>
<gene>
    <name evidence="9" type="ORF">M8C21_011180</name>
</gene>
<dbReference type="Proteomes" id="UP001206925">
    <property type="component" value="Unassembled WGS sequence"/>
</dbReference>
<comment type="caution">
    <text evidence="9">The sequence shown here is derived from an EMBL/GenBank/DDBJ whole genome shotgun (WGS) entry which is preliminary data.</text>
</comment>
<keyword evidence="4" id="KW-0029">Amino-acid transport</keyword>
<evidence type="ECO:0000259" key="8">
    <source>
        <dbReference type="Pfam" id="PF01490"/>
    </source>
</evidence>
<proteinExistence type="predicted"/>
<evidence type="ECO:0000256" key="2">
    <source>
        <dbReference type="ARBA" id="ARBA00022448"/>
    </source>
</evidence>
<dbReference type="EMBL" id="JAMZMK010005804">
    <property type="protein sequence ID" value="KAI7751828.1"/>
    <property type="molecule type" value="Genomic_DNA"/>
</dbReference>
<dbReference type="GO" id="GO:0016020">
    <property type="term" value="C:membrane"/>
    <property type="evidence" value="ECO:0007669"/>
    <property type="project" value="UniProtKB-SubCell"/>
</dbReference>
<protein>
    <recommendedName>
        <fullName evidence="8">Amino acid transporter transmembrane domain-containing protein</fullName>
    </recommendedName>
</protein>
<evidence type="ECO:0000256" key="3">
    <source>
        <dbReference type="ARBA" id="ARBA00022692"/>
    </source>
</evidence>
<keyword evidence="6 7" id="KW-0472">Membrane</keyword>
<accession>A0AAD5GU23</accession>
<dbReference type="InterPro" id="IPR013057">
    <property type="entry name" value="AA_transpt_TM"/>
</dbReference>
<dbReference type="AlphaFoldDB" id="A0AAD5GU23"/>
<sequence length="403" mass="45092">MWKGAMGVYFVNAICYFPFAIIGYWAFGQDVTDNVLVALQKPSWLIAAANLMVVVHVLGSYQDSWHFQDDVPEKAIIDKAKKGRTDFISKELWRWYKRKGTNPCLISSDGSKQAKGKEKHITHVKGNETQAKGKETRAKQADLVCKLKQVETKSKKLDHALMGLRRPDGSNKCQYFRRQTPSIIKKHMDTCIHAMCNLDVKKEGFTLGNDIALPEPLISSPKNPLREFGGKPTTYWSTDSISPCAHSRGDIKFLNPTIILCSASYLFFYGKLLVCRSGVPDGQPKLLLSLIPDCPMLNFTLTTSIYVAELANRASVFPNSFTDSSIQLCRLFSSALSQTNGNKTVQSGDEPGKKVALTMLLKQHFPKIKPNRPIKGRFNKASGKERRTLKKKHTEMVTICVVG</sequence>
<evidence type="ECO:0000256" key="5">
    <source>
        <dbReference type="ARBA" id="ARBA00022989"/>
    </source>
</evidence>
<keyword evidence="3 7" id="KW-0812">Transmembrane</keyword>
<evidence type="ECO:0000256" key="7">
    <source>
        <dbReference type="SAM" id="Phobius"/>
    </source>
</evidence>
<dbReference type="PANTHER" id="PTHR48017">
    <property type="entry name" value="OS05G0424000 PROTEIN-RELATED"/>
    <property type="match status" value="1"/>
</dbReference>
<evidence type="ECO:0000256" key="6">
    <source>
        <dbReference type="ARBA" id="ARBA00023136"/>
    </source>
</evidence>
<keyword evidence="10" id="KW-1185">Reference proteome</keyword>
<dbReference type="GO" id="GO:0006865">
    <property type="term" value="P:amino acid transport"/>
    <property type="evidence" value="ECO:0007669"/>
    <property type="project" value="UniProtKB-KW"/>
</dbReference>
<feature type="non-terminal residue" evidence="9">
    <location>
        <position position="1"/>
    </location>
</feature>
<organism evidence="9 10">
    <name type="scientific">Ambrosia artemisiifolia</name>
    <name type="common">Common ragweed</name>
    <dbReference type="NCBI Taxonomy" id="4212"/>
    <lineage>
        <taxon>Eukaryota</taxon>
        <taxon>Viridiplantae</taxon>
        <taxon>Streptophyta</taxon>
        <taxon>Embryophyta</taxon>
        <taxon>Tracheophyta</taxon>
        <taxon>Spermatophyta</taxon>
        <taxon>Magnoliopsida</taxon>
        <taxon>eudicotyledons</taxon>
        <taxon>Gunneridae</taxon>
        <taxon>Pentapetalae</taxon>
        <taxon>asterids</taxon>
        <taxon>campanulids</taxon>
        <taxon>Asterales</taxon>
        <taxon>Asteraceae</taxon>
        <taxon>Asteroideae</taxon>
        <taxon>Heliantheae alliance</taxon>
        <taxon>Heliantheae</taxon>
        <taxon>Ambrosia</taxon>
    </lineage>
</organism>
<comment type="subcellular location">
    <subcellularLocation>
        <location evidence="1">Membrane</location>
    </subcellularLocation>
</comment>
<dbReference type="Pfam" id="PF01490">
    <property type="entry name" value="Aa_trans"/>
    <property type="match status" value="1"/>
</dbReference>
<keyword evidence="5 7" id="KW-1133">Transmembrane helix</keyword>
<keyword evidence="2" id="KW-0813">Transport</keyword>
<name>A0AAD5GU23_AMBAR</name>
<evidence type="ECO:0000313" key="10">
    <source>
        <dbReference type="Proteomes" id="UP001206925"/>
    </source>
</evidence>
<evidence type="ECO:0000256" key="4">
    <source>
        <dbReference type="ARBA" id="ARBA00022970"/>
    </source>
</evidence>